<evidence type="ECO:0000256" key="4">
    <source>
        <dbReference type="ARBA" id="ARBA00022777"/>
    </source>
</evidence>
<dbReference type="AlphaFoldDB" id="A0A7C1H8J2"/>
<evidence type="ECO:0000256" key="3">
    <source>
        <dbReference type="ARBA" id="ARBA00022741"/>
    </source>
</evidence>
<proteinExistence type="inferred from homology"/>
<comment type="similarity">
    <text evidence="1">Belongs to the carbohydrate kinase PfkB family.</text>
</comment>
<evidence type="ECO:0000256" key="1">
    <source>
        <dbReference type="ARBA" id="ARBA00010688"/>
    </source>
</evidence>
<reference evidence="7" key="1">
    <citation type="journal article" date="2020" name="mSystems">
        <title>Genome- and Community-Level Interaction Insights into Carbon Utilization and Element Cycling Functions of Hydrothermarchaeota in Hydrothermal Sediment.</title>
        <authorList>
            <person name="Zhou Z."/>
            <person name="Liu Y."/>
            <person name="Xu W."/>
            <person name="Pan J."/>
            <person name="Luo Z.H."/>
            <person name="Li M."/>
        </authorList>
    </citation>
    <scope>NUCLEOTIDE SEQUENCE [LARGE SCALE GENOMIC DNA]</scope>
    <source>
        <strain evidence="7">SpSt-1179</strain>
    </source>
</reference>
<protein>
    <submittedName>
        <fullName evidence="7">Sugar kinase</fullName>
    </submittedName>
</protein>
<sequence>MKRALGLGEIMVQMNPTEKGALRFQTLFERHVAGSEANTIIQMQRMGVECSFLTAVGADEFGKVILSSLRSEGVNTHGVVEDRSNPTGVYFVQRSYPVPDKTMVFYYRKDSAAAHFGPENLKDEYFVDLDLFLVSGITPALSDSCNQAALKSIELAKKSGAQIAFDTNIRINLLKTKENAIRILEPFVRKADILFTGAGDMAMLFGNDSEVAKEKIIEMAESAHIIVFKKGADGVEALVSGKRYSMPSYKVPVIDELGAGDACDGAFLASYLQGKSIEDSLRYANVAGAITVSLKGDIEPLPDWQAIETFLNVHGAGEKRLLR</sequence>
<dbReference type="PANTHER" id="PTHR43085:SF1">
    <property type="entry name" value="PSEUDOURIDINE KINASE-RELATED"/>
    <property type="match status" value="1"/>
</dbReference>
<dbReference type="GO" id="GO:0016301">
    <property type="term" value="F:kinase activity"/>
    <property type="evidence" value="ECO:0007669"/>
    <property type="project" value="UniProtKB-KW"/>
</dbReference>
<dbReference type="Proteomes" id="UP000886198">
    <property type="component" value="Unassembled WGS sequence"/>
</dbReference>
<dbReference type="PANTHER" id="PTHR43085">
    <property type="entry name" value="HEXOKINASE FAMILY MEMBER"/>
    <property type="match status" value="1"/>
</dbReference>
<comment type="caution">
    <text evidence="7">The sequence shown here is derived from an EMBL/GenBank/DDBJ whole genome shotgun (WGS) entry which is preliminary data.</text>
</comment>
<keyword evidence="2" id="KW-0808">Transferase</keyword>
<dbReference type="CDD" id="cd01166">
    <property type="entry name" value="KdgK"/>
    <property type="match status" value="1"/>
</dbReference>
<keyword evidence="5" id="KW-0067">ATP-binding</keyword>
<organism evidence="7">
    <name type="scientific">Mesotoga infera</name>
    <dbReference type="NCBI Taxonomy" id="1236046"/>
    <lineage>
        <taxon>Bacteria</taxon>
        <taxon>Thermotogati</taxon>
        <taxon>Thermotogota</taxon>
        <taxon>Thermotogae</taxon>
        <taxon>Kosmotogales</taxon>
        <taxon>Kosmotogaceae</taxon>
        <taxon>Mesotoga</taxon>
    </lineage>
</organism>
<keyword evidence="3" id="KW-0547">Nucleotide-binding</keyword>
<evidence type="ECO:0000259" key="6">
    <source>
        <dbReference type="Pfam" id="PF00294"/>
    </source>
</evidence>
<dbReference type="EMBL" id="DSBT01000293">
    <property type="protein sequence ID" value="HDP78407.1"/>
    <property type="molecule type" value="Genomic_DNA"/>
</dbReference>
<evidence type="ECO:0000256" key="2">
    <source>
        <dbReference type="ARBA" id="ARBA00022679"/>
    </source>
</evidence>
<gene>
    <name evidence="7" type="ORF">ENN47_09550</name>
</gene>
<evidence type="ECO:0000313" key="7">
    <source>
        <dbReference type="EMBL" id="HDP78407.1"/>
    </source>
</evidence>
<feature type="domain" description="Carbohydrate kinase PfkB" evidence="6">
    <location>
        <begin position="7"/>
        <end position="303"/>
    </location>
</feature>
<dbReference type="InterPro" id="IPR011611">
    <property type="entry name" value="PfkB_dom"/>
</dbReference>
<name>A0A7C1H8J2_9BACT</name>
<dbReference type="Gene3D" id="3.40.1190.20">
    <property type="match status" value="1"/>
</dbReference>
<keyword evidence="4 7" id="KW-0418">Kinase</keyword>
<dbReference type="Pfam" id="PF00294">
    <property type="entry name" value="PfkB"/>
    <property type="match status" value="1"/>
</dbReference>
<dbReference type="InterPro" id="IPR029056">
    <property type="entry name" value="Ribokinase-like"/>
</dbReference>
<evidence type="ECO:0000256" key="5">
    <source>
        <dbReference type="ARBA" id="ARBA00022840"/>
    </source>
</evidence>
<dbReference type="InterPro" id="IPR050306">
    <property type="entry name" value="PfkB_Carbo_kinase"/>
</dbReference>
<accession>A0A7C1H8J2</accession>
<dbReference type="SUPFAM" id="SSF53613">
    <property type="entry name" value="Ribokinase-like"/>
    <property type="match status" value="1"/>
</dbReference>
<dbReference type="GO" id="GO:0005524">
    <property type="term" value="F:ATP binding"/>
    <property type="evidence" value="ECO:0007669"/>
    <property type="project" value="UniProtKB-KW"/>
</dbReference>